<dbReference type="PANTHER" id="PTHR30614">
    <property type="entry name" value="MEMBRANE COMPONENT OF AMINO ACID ABC TRANSPORTER"/>
    <property type="match status" value="1"/>
</dbReference>
<keyword evidence="7 9" id="KW-1133">Transmembrane helix</keyword>
<keyword evidence="5 9" id="KW-0812">Transmembrane</keyword>
<feature type="transmembrane region" description="Helical" evidence="9">
    <location>
        <begin position="333"/>
        <end position="353"/>
    </location>
</feature>
<dbReference type="Pfam" id="PF00528">
    <property type="entry name" value="BPD_transp_1"/>
    <property type="match status" value="1"/>
</dbReference>
<keyword evidence="12" id="KW-1185">Reference proteome</keyword>
<keyword evidence="3 9" id="KW-0813">Transport</keyword>
<evidence type="ECO:0000256" key="7">
    <source>
        <dbReference type="ARBA" id="ARBA00022989"/>
    </source>
</evidence>
<dbReference type="NCBIfam" id="TIGR01726">
    <property type="entry name" value="HEQRo_perm_3TM"/>
    <property type="match status" value="1"/>
</dbReference>
<dbReference type="Gene3D" id="1.10.3720.10">
    <property type="entry name" value="MetI-like"/>
    <property type="match status" value="2"/>
</dbReference>
<dbReference type="InterPro" id="IPR010065">
    <property type="entry name" value="AA_ABC_transptr_permease_3TM"/>
</dbReference>
<dbReference type="KEGG" id="atq:GH723_14105"/>
<dbReference type="SUPFAM" id="SSF161098">
    <property type="entry name" value="MetI-like"/>
    <property type="match status" value="1"/>
</dbReference>
<dbReference type="InterPro" id="IPR035906">
    <property type="entry name" value="MetI-like_sf"/>
</dbReference>
<accession>A0A5Q2RQG4</accession>
<evidence type="ECO:0000256" key="5">
    <source>
        <dbReference type="ARBA" id="ARBA00022692"/>
    </source>
</evidence>
<organism evidence="11 12">
    <name type="scientific">Actinomarinicola tropica</name>
    <dbReference type="NCBI Taxonomy" id="2789776"/>
    <lineage>
        <taxon>Bacteria</taxon>
        <taxon>Bacillati</taxon>
        <taxon>Actinomycetota</taxon>
        <taxon>Acidimicrobiia</taxon>
        <taxon>Acidimicrobiales</taxon>
        <taxon>Iamiaceae</taxon>
        <taxon>Actinomarinicola</taxon>
    </lineage>
</organism>
<evidence type="ECO:0000256" key="6">
    <source>
        <dbReference type="ARBA" id="ARBA00022970"/>
    </source>
</evidence>
<comment type="subcellular location">
    <subcellularLocation>
        <location evidence="1 9">Cell membrane</location>
        <topology evidence="1 9">Multi-pass membrane protein</topology>
    </subcellularLocation>
</comment>
<evidence type="ECO:0000313" key="11">
    <source>
        <dbReference type="EMBL" id="QGG96140.1"/>
    </source>
</evidence>
<feature type="transmembrane region" description="Helical" evidence="9">
    <location>
        <begin position="359"/>
        <end position="381"/>
    </location>
</feature>
<evidence type="ECO:0000259" key="10">
    <source>
        <dbReference type="PROSITE" id="PS50928"/>
    </source>
</evidence>
<dbReference type="InterPro" id="IPR000515">
    <property type="entry name" value="MetI-like"/>
</dbReference>
<dbReference type="PANTHER" id="PTHR30614:SF37">
    <property type="entry name" value="AMINO-ACID ABC TRANSPORTER PERMEASE PROTEIN YHDX-RELATED"/>
    <property type="match status" value="1"/>
</dbReference>
<dbReference type="AlphaFoldDB" id="A0A5Q2RQG4"/>
<evidence type="ECO:0000256" key="4">
    <source>
        <dbReference type="ARBA" id="ARBA00022475"/>
    </source>
</evidence>
<evidence type="ECO:0000256" key="3">
    <source>
        <dbReference type="ARBA" id="ARBA00022448"/>
    </source>
</evidence>
<keyword evidence="4" id="KW-1003">Cell membrane</keyword>
<gene>
    <name evidence="11" type="ORF">GH723_14105</name>
</gene>
<feature type="transmembrane region" description="Helical" evidence="9">
    <location>
        <begin position="81"/>
        <end position="111"/>
    </location>
</feature>
<feature type="transmembrane region" description="Helical" evidence="9">
    <location>
        <begin position="212"/>
        <end position="233"/>
    </location>
</feature>
<protein>
    <submittedName>
        <fullName evidence="11">ABC transporter permease subunit</fullName>
    </submittedName>
</protein>
<evidence type="ECO:0000256" key="2">
    <source>
        <dbReference type="ARBA" id="ARBA00010072"/>
    </source>
</evidence>
<evidence type="ECO:0000256" key="8">
    <source>
        <dbReference type="ARBA" id="ARBA00023136"/>
    </source>
</evidence>
<sequence>MTATTSTRRPPPWRDARVLRGALQVVFLVGVVLLLRWLFGNLIGNLDRAGLSTDLSFLDQPAGFQILGSDFRASQTVREALLVGLANTISVAAIGIVLATILGVAVGVASLSTNWLVRKAATLYVETLRNLPPLIVIVFTFSAVILRLPRIQEAADWFGLVIVSNRTIGIVAPAFEGPRAGTYQVVLLVALVGAAAVWIWRTRRNVATGEPHHRVALSAAVVLVVGGVGWFALGGPLVLDRPQIVGVQVEDGWAMSANYAALLLALVVYTASYIAEIVRGSIQAVPKGQVEASDALALSGFQRLRFVVLPQAFRIAVPPMANQYLNLTKNSSLALAIGFFELTQTTLTVIGNGNPAPQSIGLMMLTYLALSLTIAAVTNLVNRRLHLVSR</sequence>
<feature type="transmembrane region" description="Helical" evidence="9">
    <location>
        <begin position="131"/>
        <end position="148"/>
    </location>
</feature>
<dbReference type="GO" id="GO:0043190">
    <property type="term" value="C:ATP-binding cassette (ABC) transporter complex"/>
    <property type="evidence" value="ECO:0007669"/>
    <property type="project" value="InterPro"/>
</dbReference>
<dbReference type="GO" id="GO:0022857">
    <property type="term" value="F:transmembrane transporter activity"/>
    <property type="evidence" value="ECO:0007669"/>
    <property type="project" value="InterPro"/>
</dbReference>
<dbReference type="InterPro" id="IPR043429">
    <property type="entry name" value="ArtM/GltK/GlnP/TcyL/YhdX-like"/>
</dbReference>
<feature type="transmembrane region" description="Helical" evidence="9">
    <location>
        <begin position="253"/>
        <end position="275"/>
    </location>
</feature>
<name>A0A5Q2RQG4_9ACTN</name>
<dbReference type="PROSITE" id="PS50928">
    <property type="entry name" value="ABC_TM1"/>
    <property type="match status" value="1"/>
</dbReference>
<dbReference type="CDD" id="cd06261">
    <property type="entry name" value="TM_PBP2"/>
    <property type="match status" value="1"/>
</dbReference>
<comment type="similarity">
    <text evidence="2">Belongs to the binding-protein-dependent transport system permease family. HisMQ subfamily.</text>
</comment>
<dbReference type="Proteomes" id="UP000334019">
    <property type="component" value="Chromosome"/>
</dbReference>
<feature type="domain" description="ABC transmembrane type-1" evidence="10">
    <location>
        <begin position="85"/>
        <end position="381"/>
    </location>
</feature>
<reference evidence="11 12" key="1">
    <citation type="submission" date="2019-11" db="EMBL/GenBank/DDBJ databases">
        <authorList>
            <person name="He Y."/>
        </authorList>
    </citation>
    <scope>NUCLEOTIDE SEQUENCE [LARGE SCALE GENOMIC DNA]</scope>
    <source>
        <strain evidence="11 12">SCSIO 58843</strain>
    </source>
</reference>
<dbReference type="EMBL" id="CP045851">
    <property type="protein sequence ID" value="QGG96140.1"/>
    <property type="molecule type" value="Genomic_DNA"/>
</dbReference>
<keyword evidence="8 9" id="KW-0472">Membrane</keyword>
<keyword evidence="6" id="KW-0029">Amino-acid transport</keyword>
<evidence type="ECO:0000256" key="1">
    <source>
        <dbReference type="ARBA" id="ARBA00004651"/>
    </source>
</evidence>
<feature type="transmembrane region" description="Helical" evidence="9">
    <location>
        <begin position="18"/>
        <end position="39"/>
    </location>
</feature>
<evidence type="ECO:0000313" key="12">
    <source>
        <dbReference type="Proteomes" id="UP000334019"/>
    </source>
</evidence>
<feature type="transmembrane region" description="Helical" evidence="9">
    <location>
        <begin position="181"/>
        <end position="200"/>
    </location>
</feature>
<evidence type="ECO:0000256" key="9">
    <source>
        <dbReference type="RuleBase" id="RU363032"/>
    </source>
</evidence>
<dbReference type="GO" id="GO:0006865">
    <property type="term" value="P:amino acid transport"/>
    <property type="evidence" value="ECO:0007669"/>
    <property type="project" value="UniProtKB-KW"/>
</dbReference>
<proteinExistence type="inferred from homology"/>